<dbReference type="AlphaFoldDB" id="A0A5B7GRE4"/>
<keyword evidence="3" id="KW-1185">Reference proteome</keyword>
<evidence type="ECO:0000313" key="3">
    <source>
        <dbReference type="Proteomes" id="UP000324222"/>
    </source>
</evidence>
<name>A0A5B7GRE4_PORTR</name>
<comment type="caution">
    <text evidence="2">The sequence shown here is derived from an EMBL/GenBank/DDBJ whole genome shotgun (WGS) entry which is preliminary data.</text>
</comment>
<evidence type="ECO:0000256" key="1">
    <source>
        <dbReference type="SAM" id="MobiDB-lite"/>
    </source>
</evidence>
<sequence length="65" mass="7402">MSPPGRLFNLLGRHRFPLVFDRQEMSVSSKFSFTCRGSLHPDASLYPATPQRPTLGRNDDRVVKL</sequence>
<feature type="region of interest" description="Disordered" evidence="1">
    <location>
        <begin position="42"/>
        <end position="65"/>
    </location>
</feature>
<protein>
    <submittedName>
        <fullName evidence="2">Uncharacterized protein</fullName>
    </submittedName>
</protein>
<evidence type="ECO:0000313" key="2">
    <source>
        <dbReference type="EMBL" id="MPC60196.1"/>
    </source>
</evidence>
<dbReference type="EMBL" id="VSRR010017279">
    <property type="protein sequence ID" value="MPC60196.1"/>
    <property type="molecule type" value="Genomic_DNA"/>
</dbReference>
<dbReference type="Proteomes" id="UP000324222">
    <property type="component" value="Unassembled WGS sequence"/>
</dbReference>
<proteinExistence type="predicted"/>
<accession>A0A5B7GRE4</accession>
<organism evidence="2 3">
    <name type="scientific">Portunus trituberculatus</name>
    <name type="common">Swimming crab</name>
    <name type="synonym">Neptunus trituberculatus</name>
    <dbReference type="NCBI Taxonomy" id="210409"/>
    <lineage>
        <taxon>Eukaryota</taxon>
        <taxon>Metazoa</taxon>
        <taxon>Ecdysozoa</taxon>
        <taxon>Arthropoda</taxon>
        <taxon>Crustacea</taxon>
        <taxon>Multicrustacea</taxon>
        <taxon>Malacostraca</taxon>
        <taxon>Eumalacostraca</taxon>
        <taxon>Eucarida</taxon>
        <taxon>Decapoda</taxon>
        <taxon>Pleocyemata</taxon>
        <taxon>Brachyura</taxon>
        <taxon>Eubrachyura</taxon>
        <taxon>Portunoidea</taxon>
        <taxon>Portunidae</taxon>
        <taxon>Portuninae</taxon>
        <taxon>Portunus</taxon>
    </lineage>
</organism>
<reference evidence="2 3" key="1">
    <citation type="submission" date="2019-05" db="EMBL/GenBank/DDBJ databases">
        <title>Another draft genome of Portunus trituberculatus and its Hox gene families provides insights of decapod evolution.</title>
        <authorList>
            <person name="Jeong J.-H."/>
            <person name="Song I."/>
            <person name="Kim S."/>
            <person name="Choi T."/>
            <person name="Kim D."/>
            <person name="Ryu S."/>
            <person name="Kim W."/>
        </authorList>
    </citation>
    <scope>NUCLEOTIDE SEQUENCE [LARGE SCALE GENOMIC DNA]</scope>
    <source>
        <tissue evidence="2">Muscle</tissue>
    </source>
</reference>
<gene>
    <name evidence="2" type="ORF">E2C01_054233</name>
</gene>